<dbReference type="OrthoDB" id="9811281at2"/>
<dbReference type="PANTHER" id="PTHR40394:SF2">
    <property type="entry name" value="QUINOL:CYTOCHROME C OXIDOREDUCTASE MEMBRANE PROTEIN"/>
    <property type="match status" value="1"/>
</dbReference>
<accession>A0A1R3X8M4</accession>
<dbReference type="STRING" id="515897.SAMN05421849_2344"/>
<evidence type="ECO:0000256" key="3">
    <source>
        <dbReference type="ARBA" id="ARBA00023004"/>
    </source>
</evidence>
<keyword evidence="8" id="KW-1185">Reference proteome</keyword>
<dbReference type="AlphaFoldDB" id="A0A1R3X8M4"/>
<name>A0A1R3X8M4_9RHOB</name>
<evidence type="ECO:0000313" key="8">
    <source>
        <dbReference type="Proteomes" id="UP000192455"/>
    </source>
</evidence>
<keyword evidence="2 4" id="KW-0479">Metal-binding</keyword>
<dbReference type="EMBL" id="FTPS01000002">
    <property type="protein sequence ID" value="SIT86620.1"/>
    <property type="molecule type" value="Genomic_DNA"/>
</dbReference>
<evidence type="ECO:0000256" key="1">
    <source>
        <dbReference type="ARBA" id="ARBA00022617"/>
    </source>
</evidence>
<dbReference type="SUPFAM" id="SSF46626">
    <property type="entry name" value="Cytochrome c"/>
    <property type="match status" value="1"/>
</dbReference>
<dbReference type="PROSITE" id="PS51007">
    <property type="entry name" value="CYTC"/>
    <property type="match status" value="1"/>
</dbReference>
<organism evidence="7 8">
    <name type="scientific">Pontibaca methylaminivorans</name>
    <dbReference type="NCBI Taxonomy" id="515897"/>
    <lineage>
        <taxon>Bacteria</taxon>
        <taxon>Pseudomonadati</taxon>
        <taxon>Pseudomonadota</taxon>
        <taxon>Alphaproteobacteria</taxon>
        <taxon>Rhodobacterales</taxon>
        <taxon>Roseobacteraceae</taxon>
        <taxon>Pontibaca</taxon>
    </lineage>
</organism>
<keyword evidence="1 4" id="KW-0349">Heme</keyword>
<dbReference type="Pfam" id="PF13442">
    <property type="entry name" value="Cytochrome_CBB3"/>
    <property type="match status" value="1"/>
</dbReference>
<proteinExistence type="predicted"/>
<evidence type="ECO:0000256" key="5">
    <source>
        <dbReference type="SAM" id="MobiDB-lite"/>
    </source>
</evidence>
<evidence type="ECO:0000256" key="4">
    <source>
        <dbReference type="PROSITE-ProRule" id="PRU00433"/>
    </source>
</evidence>
<keyword evidence="3 4" id="KW-0408">Iron</keyword>
<dbReference type="GO" id="GO:0020037">
    <property type="term" value="F:heme binding"/>
    <property type="evidence" value="ECO:0007669"/>
    <property type="project" value="InterPro"/>
</dbReference>
<evidence type="ECO:0000313" key="7">
    <source>
        <dbReference type="EMBL" id="SIT86620.1"/>
    </source>
</evidence>
<dbReference type="Gene3D" id="1.10.760.10">
    <property type="entry name" value="Cytochrome c-like domain"/>
    <property type="match status" value="1"/>
</dbReference>
<dbReference type="GO" id="GO:0009055">
    <property type="term" value="F:electron transfer activity"/>
    <property type="evidence" value="ECO:0007669"/>
    <property type="project" value="InterPro"/>
</dbReference>
<evidence type="ECO:0000256" key="2">
    <source>
        <dbReference type="ARBA" id="ARBA00022723"/>
    </source>
</evidence>
<dbReference type="PANTHER" id="PTHR40394">
    <property type="entry name" value="LIPOPROTEIN-RELATED"/>
    <property type="match status" value="1"/>
</dbReference>
<dbReference type="Proteomes" id="UP000192455">
    <property type="component" value="Unassembled WGS sequence"/>
</dbReference>
<gene>
    <name evidence="7" type="ORF">SAMN05421849_2344</name>
</gene>
<sequence>MMRLVLLPLLLVATCRQDMVDQASNRTYSESAVWEDDASARPFVEGTMARGDLARQRQRDTPPPVDAALLERGRERYEIFCAPCHGLTGRGDGRVVQRGFPAPPDYLSARLRAAPARHFVDVIANGYGVMFPYGARVAPRDRWAITAYIRALQLAGSETTPGHPGRAAVPVESAGAP</sequence>
<protein>
    <submittedName>
        <fullName evidence="7">Cytochrome C oxidase, cbb3-type, subunit III</fullName>
    </submittedName>
</protein>
<dbReference type="RefSeq" id="WP_076650231.1">
    <property type="nucleotide sequence ID" value="NZ_FTPS01000002.1"/>
</dbReference>
<dbReference type="InterPro" id="IPR009056">
    <property type="entry name" value="Cyt_c-like_dom"/>
</dbReference>
<dbReference type="InterPro" id="IPR036909">
    <property type="entry name" value="Cyt_c-like_dom_sf"/>
</dbReference>
<evidence type="ECO:0000259" key="6">
    <source>
        <dbReference type="PROSITE" id="PS51007"/>
    </source>
</evidence>
<dbReference type="GO" id="GO:0046872">
    <property type="term" value="F:metal ion binding"/>
    <property type="evidence" value="ECO:0007669"/>
    <property type="project" value="UniProtKB-KW"/>
</dbReference>
<feature type="region of interest" description="Disordered" evidence="5">
    <location>
        <begin position="158"/>
        <end position="177"/>
    </location>
</feature>
<feature type="domain" description="Cytochrome c" evidence="6">
    <location>
        <begin position="68"/>
        <end position="153"/>
    </location>
</feature>
<reference evidence="7 8" key="1">
    <citation type="submission" date="2017-01" db="EMBL/GenBank/DDBJ databases">
        <authorList>
            <person name="Mah S.A."/>
            <person name="Swanson W.J."/>
            <person name="Moy G.W."/>
            <person name="Vacquier V.D."/>
        </authorList>
    </citation>
    <scope>NUCLEOTIDE SEQUENCE [LARGE SCALE GENOMIC DNA]</scope>
    <source>
        <strain evidence="7 8">DSM 21219</strain>
    </source>
</reference>